<dbReference type="GO" id="GO:0031593">
    <property type="term" value="F:polyubiquitin modification-dependent protein binding"/>
    <property type="evidence" value="ECO:0007669"/>
    <property type="project" value="TreeGrafter"/>
</dbReference>
<sequence length="261" mass="30216">MTQSTSSAVTEDYIDDNWSVSIAPVTISLLTFDTLKADYFKEGFLIGELKEMSEVVPISDDVKKPYIRRYKTLYIKSFLPWPTFLRFYDGYGRVVPEKVASLLGDLLPNVVGWYRCRPFPGTMITNRETMIQQHLRSLVPLLPKYFVFCLVIKNEAENGNPLSFDHKFFNYDSRFELVSHKILNLLSICLVGDEFLQLYPGVVNAAELGVGVQEIISELKNRKKMRKMPLFFDPRLNQIAEELLSVELEANRLENELRRTR</sequence>
<dbReference type="EMBL" id="JALNTZ010000001">
    <property type="protein sequence ID" value="KAJ3666874.1"/>
    <property type="molecule type" value="Genomic_DNA"/>
</dbReference>
<protein>
    <submittedName>
        <fullName evidence="1">Uncharacterized protein</fullName>
    </submittedName>
</protein>
<dbReference type="Proteomes" id="UP001168821">
    <property type="component" value="Unassembled WGS sequence"/>
</dbReference>
<dbReference type="AlphaFoldDB" id="A0AA38J681"/>
<dbReference type="PANTHER" id="PTHR31728">
    <property type="entry name" value="ABRAXAS FAMILY MEMBER"/>
    <property type="match status" value="1"/>
</dbReference>
<dbReference type="GO" id="GO:0008017">
    <property type="term" value="F:microtubule binding"/>
    <property type="evidence" value="ECO:0007669"/>
    <property type="project" value="TreeGrafter"/>
</dbReference>
<keyword evidence="2" id="KW-1185">Reference proteome</keyword>
<reference evidence="1" key="1">
    <citation type="journal article" date="2023" name="G3 (Bethesda)">
        <title>Whole genome assemblies of Zophobas morio and Tenebrio molitor.</title>
        <authorList>
            <person name="Kaur S."/>
            <person name="Stinson S.A."/>
            <person name="diCenzo G.C."/>
        </authorList>
    </citation>
    <scope>NUCLEOTIDE SEQUENCE</scope>
    <source>
        <strain evidence="1">QUZm001</strain>
    </source>
</reference>
<comment type="caution">
    <text evidence="1">The sequence shown here is derived from an EMBL/GenBank/DDBJ whole genome shotgun (WGS) entry which is preliminary data.</text>
</comment>
<dbReference type="GO" id="GO:0070536">
    <property type="term" value="P:protein K63-linked deubiquitination"/>
    <property type="evidence" value="ECO:0007669"/>
    <property type="project" value="TreeGrafter"/>
</dbReference>
<dbReference type="InterPro" id="IPR023238">
    <property type="entry name" value="FAM175"/>
</dbReference>
<proteinExistence type="predicted"/>
<evidence type="ECO:0000313" key="1">
    <source>
        <dbReference type="EMBL" id="KAJ3666874.1"/>
    </source>
</evidence>
<organism evidence="1 2">
    <name type="scientific">Zophobas morio</name>
    <dbReference type="NCBI Taxonomy" id="2755281"/>
    <lineage>
        <taxon>Eukaryota</taxon>
        <taxon>Metazoa</taxon>
        <taxon>Ecdysozoa</taxon>
        <taxon>Arthropoda</taxon>
        <taxon>Hexapoda</taxon>
        <taxon>Insecta</taxon>
        <taxon>Pterygota</taxon>
        <taxon>Neoptera</taxon>
        <taxon>Endopterygota</taxon>
        <taxon>Coleoptera</taxon>
        <taxon>Polyphaga</taxon>
        <taxon>Cucujiformia</taxon>
        <taxon>Tenebrionidae</taxon>
        <taxon>Zophobas</taxon>
    </lineage>
</organism>
<accession>A0AA38J681</accession>
<dbReference type="GO" id="GO:0005634">
    <property type="term" value="C:nucleus"/>
    <property type="evidence" value="ECO:0007669"/>
    <property type="project" value="TreeGrafter"/>
</dbReference>
<name>A0AA38J681_9CUCU</name>
<gene>
    <name evidence="1" type="ORF">Zmor_002301</name>
</gene>
<dbReference type="PANTHER" id="PTHR31728:SF5">
    <property type="entry name" value="OS07G0540200 PROTEIN"/>
    <property type="match status" value="1"/>
</dbReference>
<dbReference type="GO" id="GO:0090307">
    <property type="term" value="P:mitotic spindle assembly"/>
    <property type="evidence" value="ECO:0007669"/>
    <property type="project" value="TreeGrafter"/>
</dbReference>
<evidence type="ECO:0000313" key="2">
    <source>
        <dbReference type="Proteomes" id="UP001168821"/>
    </source>
</evidence>
<dbReference type="GO" id="GO:0008608">
    <property type="term" value="P:attachment of spindle microtubules to kinetochore"/>
    <property type="evidence" value="ECO:0007669"/>
    <property type="project" value="TreeGrafter"/>
</dbReference>
<dbReference type="Pfam" id="PF21125">
    <property type="entry name" value="MPN_2A_DUB_like"/>
    <property type="match status" value="1"/>
</dbReference>
<dbReference type="PRINTS" id="PR02051">
    <property type="entry name" value="PROTEINF175"/>
</dbReference>